<dbReference type="SUPFAM" id="SSF54523">
    <property type="entry name" value="Pili subunits"/>
    <property type="match status" value="1"/>
</dbReference>
<dbReference type="InterPro" id="IPR011453">
    <property type="entry name" value="DUF1559"/>
</dbReference>
<proteinExistence type="predicted"/>
<dbReference type="Gene3D" id="3.30.700.10">
    <property type="entry name" value="Glycoprotein, Type 4 Pilin"/>
    <property type="match status" value="1"/>
</dbReference>
<dbReference type="KEGG" id="ccot:CCAX7_41030"/>
<dbReference type="PROSITE" id="PS00409">
    <property type="entry name" value="PROKAR_NTER_METHYL"/>
    <property type="match status" value="1"/>
</dbReference>
<dbReference type="Pfam" id="PF07963">
    <property type="entry name" value="N_methyl"/>
    <property type="match status" value="1"/>
</dbReference>
<gene>
    <name evidence="1" type="ORF">CCAX7_41030</name>
</gene>
<evidence type="ECO:0000313" key="1">
    <source>
        <dbReference type="EMBL" id="BDI32052.1"/>
    </source>
</evidence>
<organism evidence="1 2">
    <name type="scientific">Capsulimonas corticalis</name>
    <dbReference type="NCBI Taxonomy" id="2219043"/>
    <lineage>
        <taxon>Bacteria</taxon>
        <taxon>Bacillati</taxon>
        <taxon>Armatimonadota</taxon>
        <taxon>Armatimonadia</taxon>
        <taxon>Capsulimonadales</taxon>
        <taxon>Capsulimonadaceae</taxon>
        <taxon>Capsulimonas</taxon>
    </lineage>
</organism>
<keyword evidence="2" id="KW-1185">Reference proteome</keyword>
<dbReference type="NCBIfam" id="TIGR04294">
    <property type="entry name" value="pre_pil_HX9DG"/>
    <property type="match status" value="1"/>
</dbReference>
<accession>A0A402D6E1</accession>
<dbReference type="InterPro" id="IPR027558">
    <property type="entry name" value="Pre_pil_HX9DG_C"/>
</dbReference>
<dbReference type="Proteomes" id="UP000287394">
    <property type="component" value="Chromosome"/>
</dbReference>
<dbReference type="OrthoDB" id="241541at2"/>
<dbReference type="RefSeq" id="WP_119324988.1">
    <property type="nucleotide sequence ID" value="NZ_AP025739.1"/>
</dbReference>
<dbReference type="PANTHER" id="PTHR30093:SF2">
    <property type="entry name" value="TYPE II SECRETION SYSTEM PROTEIN H"/>
    <property type="match status" value="1"/>
</dbReference>
<dbReference type="AlphaFoldDB" id="A0A402D6E1"/>
<dbReference type="Pfam" id="PF07596">
    <property type="entry name" value="SBP_bac_10"/>
    <property type="match status" value="1"/>
</dbReference>
<sequence>MNRKHGFTLIELLVVIAIIAILAAILFPVFAKAREKARQISCASNEKQLGLGLMQYAQDNDEDLPYRKFNGVPAMSTTNWKTYIEPYVKSKGVYVCPSNPSKGADSDNSPIPRGYAVNAWDTQFYVTPDRPFVDCDPTFYCVSPISLAALTQPSQTVGVVEFASSFPDYHVTSTFFNFFDSPGSNLFAGHTGRGNFLFLDGHVKAMKPLSTLDKEDGGSADTNMWSNDGASFTSHGATSPDTKGFTDLNYSQTLASYQ</sequence>
<dbReference type="InterPro" id="IPR012902">
    <property type="entry name" value="N_methyl_site"/>
</dbReference>
<dbReference type="EMBL" id="AP025739">
    <property type="protein sequence ID" value="BDI32052.1"/>
    <property type="molecule type" value="Genomic_DNA"/>
</dbReference>
<evidence type="ECO:0000313" key="2">
    <source>
        <dbReference type="Proteomes" id="UP000287394"/>
    </source>
</evidence>
<dbReference type="InterPro" id="IPR045584">
    <property type="entry name" value="Pilin-like"/>
</dbReference>
<name>A0A402D6E1_9BACT</name>
<protein>
    <submittedName>
        <fullName evidence="1">Uncharacterized protein</fullName>
    </submittedName>
</protein>
<reference evidence="1 2" key="1">
    <citation type="journal article" date="2019" name="Int. J. Syst. Evol. Microbiol.">
        <title>Capsulimonas corticalis gen. nov., sp. nov., an aerobic capsulated bacterium, of a novel bacterial order, Capsulimonadales ord. nov., of the class Armatimonadia of the phylum Armatimonadetes.</title>
        <authorList>
            <person name="Li J."/>
            <person name="Kudo C."/>
            <person name="Tonouchi A."/>
        </authorList>
    </citation>
    <scope>NUCLEOTIDE SEQUENCE [LARGE SCALE GENOMIC DNA]</scope>
    <source>
        <strain evidence="1 2">AX-7</strain>
    </source>
</reference>
<dbReference type="PANTHER" id="PTHR30093">
    <property type="entry name" value="GENERAL SECRETION PATHWAY PROTEIN G"/>
    <property type="match status" value="1"/>
</dbReference>
<dbReference type="NCBIfam" id="TIGR02532">
    <property type="entry name" value="IV_pilin_GFxxxE"/>
    <property type="match status" value="1"/>
</dbReference>